<feature type="transmembrane region" description="Helical" evidence="6">
    <location>
        <begin position="211"/>
        <end position="237"/>
    </location>
</feature>
<feature type="transmembrane region" description="Helical" evidence="6">
    <location>
        <begin position="407"/>
        <end position="428"/>
    </location>
</feature>
<feature type="transmembrane region" description="Helical" evidence="6">
    <location>
        <begin position="434"/>
        <end position="455"/>
    </location>
</feature>
<dbReference type="OrthoDB" id="4476201at2759"/>
<evidence type="ECO:0000256" key="4">
    <source>
        <dbReference type="ARBA" id="ARBA00022989"/>
    </source>
</evidence>
<evidence type="ECO:0000313" key="8">
    <source>
        <dbReference type="Proteomes" id="UP001165063"/>
    </source>
</evidence>
<dbReference type="GO" id="GO:0015101">
    <property type="term" value="F:organic cation transmembrane transporter activity"/>
    <property type="evidence" value="ECO:0007669"/>
    <property type="project" value="UniProtKB-ARBA"/>
</dbReference>
<comment type="caution">
    <text evidence="7">The sequence shown here is derived from an EMBL/GenBank/DDBJ whole genome shotgun (WGS) entry which is preliminary data.</text>
</comment>
<evidence type="ECO:0000256" key="3">
    <source>
        <dbReference type="ARBA" id="ARBA00022692"/>
    </source>
</evidence>
<feature type="transmembrane region" description="Helical" evidence="6">
    <location>
        <begin position="154"/>
        <end position="175"/>
    </location>
</feature>
<evidence type="ECO:0000256" key="5">
    <source>
        <dbReference type="ARBA" id="ARBA00023136"/>
    </source>
</evidence>
<dbReference type="EMBL" id="BSXU01000156">
    <property type="protein sequence ID" value="GMG19564.1"/>
    <property type="molecule type" value="Genomic_DNA"/>
</dbReference>
<keyword evidence="5 6" id="KW-0472">Membrane</keyword>
<feature type="transmembrane region" description="Helical" evidence="6">
    <location>
        <begin position="358"/>
        <end position="386"/>
    </location>
</feature>
<sequence length="573" mass="62661">MSKESSLKQEDSMHPITSIISPSDVNVISSIGNNMVISRNPNISKDEATINALGYKQEFKREFSFFTTFSVSFSVLGLLPSIASTLFYSICYAGNAGITWGYLVGMIGVMCVALSMAEISSAFPTSGGLYYATAMLSPPKYKALLSWCVGWSNYFVQVTGAPSVGYSCASMILALKQMTDDSYTAPTWHCYLLTTAITFVCAIIASSPTKWIAWINSCSTIMNMMFLFISFIIILAANKRSSDLDLSKFNSNDSAWSITNYTDWPDGVSVLMSFMAVIWTMSGYDSPFHLAEECSNAQTATPNAIVMTASTGGIIGFAFQLAIAYTIVDLDAVVNDDLGLGQPYVAFLDQLLDRPKTLALSAMAIVTAFVMAFSCMIAASRVLFSYSRDGCFPLSKYWSKVNPITKTPVNAVWANWFIGQLLLTLMFGGVAIDAIFSVGAIGSFISFTVPTLLRITYARDKFIPGPWNLGKFSDVSGIFAVAFVFLMIPILNFPQYRGADNTPDLMNWTVLVYWASMFIAIGWFLIYAHKIYSGPKTNLDDDDLITSGEEKMQVIEAVVSSGHSVRFGLGEKA</sequence>
<evidence type="ECO:0000313" key="7">
    <source>
        <dbReference type="EMBL" id="GMG19564.1"/>
    </source>
</evidence>
<dbReference type="PANTHER" id="PTHR45649:SF29">
    <property type="entry name" value="AMINO ACID TRANSPORTER (EUROFUNG)"/>
    <property type="match status" value="1"/>
</dbReference>
<reference evidence="7" key="1">
    <citation type="submission" date="2023-04" db="EMBL/GenBank/DDBJ databases">
        <title>Ambrosiozyma monospora NBRC 1965.</title>
        <authorList>
            <person name="Ichikawa N."/>
            <person name="Sato H."/>
            <person name="Tonouchi N."/>
        </authorList>
    </citation>
    <scope>NUCLEOTIDE SEQUENCE</scope>
    <source>
        <strain evidence="7">NBRC 1965</strain>
    </source>
</reference>
<dbReference type="PANTHER" id="PTHR45649">
    <property type="entry name" value="AMINO-ACID PERMEASE BAT1"/>
    <property type="match status" value="1"/>
</dbReference>
<dbReference type="InterPro" id="IPR002293">
    <property type="entry name" value="AA/rel_permease1"/>
</dbReference>
<accession>A0A9W7DDR2</accession>
<dbReference type="GO" id="GO:0016020">
    <property type="term" value="C:membrane"/>
    <property type="evidence" value="ECO:0007669"/>
    <property type="project" value="UniProtKB-SubCell"/>
</dbReference>
<keyword evidence="2" id="KW-0813">Transport</keyword>
<keyword evidence="4 6" id="KW-1133">Transmembrane helix</keyword>
<evidence type="ECO:0000256" key="2">
    <source>
        <dbReference type="ARBA" id="ARBA00022448"/>
    </source>
</evidence>
<dbReference type="Pfam" id="PF13520">
    <property type="entry name" value="AA_permease_2"/>
    <property type="match status" value="1"/>
</dbReference>
<dbReference type="Proteomes" id="UP001165063">
    <property type="component" value="Unassembled WGS sequence"/>
</dbReference>
<evidence type="ECO:0000256" key="1">
    <source>
        <dbReference type="ARBA" id="ARBA00004141"/>
    </source>
</evidence>
<gene>
    <name evidence="7" type="ORF">Amon01_000056300</name>
</gene>
<name>A0A9W7DDR2_AMBMO</name>
<proteinExistence type="predicted"/>
<dbReference type="Gene3D" id="1.20.1740.10">
    <property type="entry name" value="Amino acid/polyamine transporter I"/>
    <property type="match status" value="1"/>
</dbReference>
<feature type="transmembrane region" description="Helical" evidence="6">
    <location>
        <begin position="475"/>
        <end position="493"/>
    </location>
</feature>
<dbReference type="FunFam" id="1.20.1740.10:FF:000046">
    <property type="entry name" value="Amino-acid permease, putative"/>
    <property type="match status" value="1"/>
</dbReference>
<evidence type="ECO:0000256" key="6">
    <source>
        <dbReference type="SAM" id="Phobius"/>
    </source>
</evidence>
<feature type="transmembrane region" description="Helical" evidence="6">
    <location>
        <begin position="187"/>
        <end position="205"/>
    </location>
</feature>
<feature type="transmembrane region" description="Helical" evidence="6">
    <location>
        <begin position="305"/>
        <end position="328"/>
    </location>
</feature>
<dbReference type="AlphaFoldDB" id="A0A9W7DDR2"/>
<keyword evidence="8" id="KW-1185">Reference proteome</keyword>
<keyword evidence="3 6" id="KW-0812">Transmembrane</keyword>
<feature type="transmembrane region" description="Helical" evidence="6">
    <location>
        <begin position="100"/>
        <end position="123"/>
    </location>
</feature>
<protein>
    <submittedName>
        <fullName evidence="7">Unnamed protein product</fullName>
    </submittedName>
</protein>
<dbReference type="PIRSF" id="PIRSF006060">
    <property type="entry name" value="AA_transporter"/>
    <property type="match status" value="1"/>
</dbReference>
<organism evidence="7 8">
    <name type="scientific">Ambrosiozyma monospora</name>
    <name type="common">Yeast</name>
    <name type="synonym">Endomycopsis monosporus</name>
    <dbReference type="NCBI Taxonomy" id="43982"/>
    <lineage>
        <taxon>Eukaryota</taxon>
        <taxon>Fungi</taxon>
        <taxon>Dikarya</taxon>
        <taxon>Ascomycota</taxon>
        <taxon>Saccharomycotina</taxon>
        <taxon>Pichiomycetes</taxon>
        <taxon>Pichiales</taxon>
        <taxon>Pichiaceae</taxon>
        <taxon>Ambrosiozyma</taxon>
    </lineage>
</organism>
<feature type="transmembrane region" description="Helical" evidence="6">
    <location>
        <begin position="505"/>
        <end position="526"/>
    </location>
</feature>
<comment type="subcellular location">
    <subcellularLocation>
        <location evidence="1">Membrane</location>
        <topology evidence="1">Multi-pass membrane protein</topology>
    </subcellularLocation>
</comment>
<feature type="transmembrane region" description="Helical" evidence="6">
    <location>
        <begin position="63"/>
        <end position="88"/>
    </location>
</feature>